<name>A0A1B6BZC5_9HEMI</name>
<dbReference type="Pfam" id="PF13843">
    <property type="entry name" value="DDE_Tnp_1_7"/>
    <property type="match status" value="1"/>
</dbReference>
<evidence type="ECO:0000259" key="1">
    <source>
        <dbReference type="Pfam" id="PF13843"/>
    </source>
</evidence>
<organism evidence="2">
    <name type="scientific">Clastoptera arizonana</name>
    <name type="common">Arizona spittle bug</name>
    <dbReference type="NCBI Taxonomy" id="38151"/>
    <lineage>
        <taxon>Eukaryota</taxon>
        <taxon>Metazoa</taxon>
        <taxon>Ecdysozoa</taxon>
        <taxon>Arthropoda</taxon>
        <taxon>Hexapoda</taxon>
        <taxon>Insecta</taxon>
        <taxon>Pterygota</taxon>
        <taxon>Neoptera</taxon>
        <taxon>Paraneoptera</taxon>
        <taxon>Hemiptera</taxon>
        <taxon>Auchenorrhyncha</taxon>
        <taxon>Cercopoidea</taxon>
        <taxon>Clastopteridae</taxon>
        <taxon>Clastoptera</taxon>
    </lineage>
</organism>
<dbReference type="PANTHER" id="PTHR47055:SF3">
    <property type="entry name" value="PHORBOL-ESTER_DAG-TYPE DOMAIN-CONTAINING PROTEIN"/>
    <property type="match status" value="1"/>
</dbReference>
<feature type="non-terminal residue" evidence="2">
    <location>
        <position position="1"/>
    </location>
</feature>
<feature type="domain" description="PiggyBac transposable element-derived protein" evidence="1">
    <location>
        <begin position="22"/>
        <end position="125"/>
    </location>
</feature>
<gene>
    <name evidence="2" type="ORF">g.34620</name>
</gene>
<dbReference type="AlphaFoldDB" id="A0A1B6BZC5"/>
<dbReference type="InterPro" id="IPR029526">
    <property type="entry name" value="PGBD"/>
</dbReference>
<accession>A0A1B6BZC5</accession>
<evidence type="ECO:0000313" key="2">
    <source>
        <dbReference type="EMBL" id="JAS06616.1"/>
    </source>
</evidence>
<dbReference type="GO" id="GO:0043565">
    <property type="term" value="F:sequence-specific DNA binding"/>
    <property type="evidence" value="ECO:0007669"/>
    <property type="project" value="TreeGrafter"/>
</dbReference>
<dbReference type="EMBL" id="GEDC01030682">
    <property type="protein sequence ID" value="JAS06616.1"/>
    <property type="molecule type" value="Transcribed_RNA"/>
</dbReference>
<dbReference type="PANTHER" id="PTHR47055">
    <property type="entry name" value="DDE_TNP_1_7 DOMAIN-CONTAINING PROTEIN"/>
    <property type="match status" value="1"/>
</dbReference>
<reference evidence="2" key="1">
    <citation type="submission" date="2015-12" db="EMBL/GenBank/DDBJ databases">
        <title>De novo transcriptome assembly of four potential Pierce s Disease insect vectors from Arizona vineyards.</title>
        <authorList>
            <person name="Tassone E.E."/>
        </authorList>
    </citation>
    <scope>NUCLEOTIDE SEQUENCE</scope>
</reference>
<protein>
    <recommendedName>
        <fullName evidence="1">PiggyBac transposable element-derived protein domain-containing protein</fullName>
    </recommendedName>
</protein>
<sequence length="148" mass="16858">NCLEHLPPTPITYHSLTNYVLLQKFPGITFSLYVDNFFTSSKLLAQLGRLGMIATGTIRANRIDKCSLPDKKMMSIHQRGAFESYIDKSDNTVAVAWKDNSFVKIMSNEHGLDPLSEAKRYSIQERKKFPFLCHLLLCNTTRICKVSI</sequence>
<dbReference type="InterPro" id="IPR052638">
    <property type="entry name" value="PiggyBac_TE-derived"/>
</dbReference>
<proteinExistence type="predicted"/>